<gene>
    <name evidence="2" type="ORF">RIF29_29423</name>
</gene>
<evidence type="ECO:0000313" key="2">
    <source>
        <dbReference type="EMBL" id="KAK7255994.1"/>
    </source>
</evidence>
<reference evidence="2 3" key="1">
    <citation type="submission" date="2024-01" db="EMBL/GenBank/DDBJ databases">
        <title>The genomes of 5 underutilized Papilionoideae crops provide insights into root nodulation and disease resistanc.</title>
        <authorList>
            <person name="Yuan L."/>
        </authorList>
    </citation>
    <scope>NUCLEOTIDE SEQUENCE [LARGE SCALE GENOMIC DNA]</scope>
    <source>
        <strain evidence="2">ZHUSHIDOU_FW_LH</strain>
        <tissue evidence="2">Leaf</tissue>
    </source>
</reference>
<dbReference type="Proteomes" id="UP001372338">
    <property type="component" value="Unassembled WGS sequence"/>
</dbReference>
<dbReference type="AlphaFoldDB" id="A0AAN9EFH7"/>
<evidence type="ECO:0000313" key="3">
    <source>
        <dbReference type="Proteomes" id="UP001372338"/>
    </source>
</evidence>
<name>A0AAN9EFH7_CROPI</name>
<comment type="caution">
    <text evidence="2">The sequence shown here is derived from an EMBL/GenBank/DDBJ whole genome shotgun (WGS) entry which is preliminary data.</text>
</comment>
<keyword evidence="3" id="KW-1185">Reference proteome</keyword>
<feature type="region of interest" description="Disordered" evidence="1">
    <location>
        <begin position="47"/>
        <end position="67"/>
    </location>
</feature>
<organism evidence="2 3">
    <name type="scientific">Crotalaria pallida</name>
    <name type="common">Smooth rattlebox</name>
    <name type="synonym">Crotalaria striata</name>
    <dbReference type="NCBI Taxonomy" id="3830"/>
    <lineage>
        <taxon>Eukaryota</taxon>
        <taxon>Viridiplantae</taxon>
        <taxon>Streptophyta</taxon>
        <taxon>Embryophyta</taxon>
        <taxon>Tracheophyta</taxon>
        <taxon>Spermatophyta</taxon>
        <taxon>Magnoliopsida</taxon>
        <taxon>eudicotyledons</taxon>
        <taxon>Gunneridae</taxon>
        <taxon>Pentapetalae</taxon>
        <taxon>rosids</taxon>
        <taxon>fabids</taxon>
        <taxon>Fabales</taxon>
        <taxon>Fabaceae</taxon>
        <taxon>Papilionoideae</taxon>
        <taxon>50 kb inversion clade</taxon>
        <taxon>genistoids sensu lato</taxon>
        <taxon>core genistoids</taxon>
        <taxon>Crotalarieae</taxon>
        <taxon>Crotalaria</taxon>
    </lineage>
</organism>
<accession>A0AAN9EFH7</accession>
<dbReference type="EMBL" id="JAYWIO010000006">
    <property type="protein sequence ID" value="KAK7255994.1"/>
    <property type="molecule type" value="Genomic_DNA"/>
</dbReference>
<evidence type="ECO:0000256" key="1">
    <source>
        <dbReference type="SAM" id="MobiDB-lite"/>
    </source>
</evidence>
<protein>
    <submittedName>
        <fullName evidence="2">Uncharacterized protein</fullName>
    </submittedName>
</protein>
<sequence length="67" mass="7490">MLPFCMVNNSFSDPSNPVFKRNIMMLKNFEAESRSCSKFVQDGCRAHRGGSSSSKVAELPLMEEESV</sequence>
<proteinExistence type="predicted"/>